<feature type="domain" description="Solute-binding protein family 3/N-terminal" evidence="2">
    <location>
        <begin position="21"/>
        <end position="244"/>
    </location>
</feature>
<dbReference type="EMBL" id="JBHTBQ010000008">
    <property type="protein sequence ID" value="MFC7419262.1"/>
    <property type="molecule type" value="Genomic_DNA"/>
</dbReference>
<evidence type="ECO:0000256" key="1">
    <source>
        <dbReference type="ARBA" id="ARBA00022729"/>
    </source>
</evidence>
<dbReference type="Proteomes" id="UP001596473">
    <property type="component" value="Unassembled WGS sequence"/>
</dbReference>
<keyword evidence="1" id="KW-0732">Signal</keyword>
<comment type="caution">
    <text evidence="3">The sequence shown here is derived from an EMBL/GenBank/DDBJ whole genome shotgun (WGS) entry which is preliminary data.</text>
</comment>
<accession>A0ABW2QU61</accession>
<name>A0ABW2QU61_9NEIS</name>
<organism evidence="3 4">
    <name type="scientific">Iodobacter arcticus</name>
    <dbReference type="NCBI Taxonomy" id="590593"/>
    <lineage>
        <taxon>Bacteria</taxon>
        <taxon>Pseudomonadati</taxon>
        <taxon>Pseudomonadota</taxon>
        <taxon>Betaproteobacteria</taxon>
        <taxon>Neisseriales</taxon>
        <taxon>Chitinibacteraceae</taxon>
        <taxon>Iodobacter</taxon>
    </lineage>
</organism>
<dbReference type="Gene3D" id="3.40.190.10">
    <property type="entry name" value="Periplasmic binding protein-like II"/>
    <property type="match status" value="2"/>
</dbReference>
<protein>
    <submittedName>
        <fullName evidence="3">Substrate-binding periplasmic protein</fullName>
    </submittedName>
</protein>
<dbReference type="SMART" id="SM00062">
    <property type="entry name" value="PBPb"/>
    <property type="match status" value="1"/>
</dbReference>
<evidence type="ECO:0000313" key="3">
    <source>
        <dbReference type="EMBL" id="MFC7419262.1"/>
    </source>
</evidence>
<dbReference type="PANTHER" id="PTHR35936:SF25">
    <property type="entry name" value="ABC TRANSPORTER SUBSTRATE-BINDING PROTEIN"/>
    <property type="match status" value="1"/>
</dbReference>
<dbReference type="RefSeq" id="WP_380186628.1">
    <property type="nucleotide sequence ID" value="NZ_JBHTBQ010000008.1"/>
</dbReference>
<gene>
    <name evidence="3" type="ORF">ACFQNF_05165</name>
</gene>
<evidence type="ECO:0000259" key="2">
    <source>
        <dbReference type="SMART" id="SM00062"/>
    </source>
</evidence>
<dbReference type="PANTHER" id="PTHR35936">
    <property type="entry name" value="MEMBRANE-BOUND LYTIC MUREIN TRANSGLYCOSYLASE F"/>
    <property type="match status" value="1"/>
</dbReference>
<proteinExistence type="predicted"/>
<dbReference type="SUPFAM" id="SSF53850">
    <property type="entry name" value="Periplasmic binding protein-like II"/>
    <property type="match status" value="1"/>
</dbReference>
<reference evidence="4" key="1">
    <citation type="journal article" date="2019" name="Int. J. Syst. Evol. Microbiol.">
        <title>The Global Catalogue of Microorganisms (GCM) 10K type strain sequencing project: providing services to taxonomists for standard genome sequencing and annotation.</title>
        <authorList>
            <consortium name="The Broad Institute Genomics Platform"/>
            <consortium name="The Broad Institute Genome Sequencing Center for Infectious Disease"/>
            <person name="Wu L."/>
            <person name="Ma J."/>
        </authorList>
    </citation>
    <scope>NUCLEOTIDE SEQUENCE [LARGE SCALE GENOMIC DNA]</scope>
    <source>
        <strain evidence="4">CCUG 62945</strain>
    </source>
</reference>
<keyword evidence="4" id="KW-1185">Reference proteome</keyword>
<dbReference type="InterPro" id="IPR001638">
    <property type="entry name" value="Solute-binding_3/MltF_N"/>
</dbReference>
<evidence type="ECO:0000313" key="4">
    <source>
        <dbReference type="Proteomes" id="UP001596473"/>
    </source>
</evidence>
<sequence length="246" mass="27639">MKYLNQLWFVLLITPLAYAEALTIYANEEYRPIIYKNAQGQASGVAYELLLRHEQQTGTKVTWEMGSWRRAYELALKGRGGIVGLSKTKERSAIFDYSDPFFEVAISIVVKKGREFPLHSVNDLKGKLVGVTNGASYGPDFNSALAQKIFTADFNYSSSAQFKKLLHDRVDCLVLATGRQGLLLALNADPELQAYREQFVLLEPPLAYDPLYLGFHKSMKMKGFLLEFNKTIKAAKNSGLLLKAKN</sequence>
<dbReference type="Pfam" id="PF00497">
    <property type="entry name" value="SBP_bac_3"/>
    <property type="match status" value="1"/>
</dbReference>